<dbReference type="OrthoDB" id="9799128at2"/>
<dbReference type="Proteomes" id="UP000319143">
    <property type="component" value="Unassembled WGS sequence"/>
</dbReference>
<keyword evidence="1" id="KW-0812">Transmembrane</keyword>
<dbReference type="InterPro" id="IPR021948">
    <property type="entry name" value="DUF3565"/>
</dbReference>
<keyword evidence="1" id="KW-0472">Membrane</keyword>
<evidence type="ECO:0000313" key="3">
    <source>
        <dbReference type="Proteomes" id="UP000319143"/>
    </source>
</evidence>
<keyword evidence="1" id="KW-1133">Transmembrane helix</keyword>
<dbReference type="Pfam" id="PF12088">
    <property type="entry name" value="DUF3565"/>
    <property type="match status" value="1"/>
</dbReference>
<evidence type="ECO:0000256" key="1">
    <source>
        <dbReference type="SAM" id="Phobius"/>
    </source>
</evidence>
<evidence type="ECO:0000313" key="2">
    <source>
        <dbReference type="EMBL" id="TWU32473.1"/>
    </source>
</evidence>
<organism evidence="2 3">
    <name type="scientific">Novipirellula artificiosorum</name>
    <dbReference type="NCBI Taxonomy" id="2528016"/>
    <lineage>
        <taxon>Bacteria</taxon>
        <taxon>Pseudomonadati</taxon>
        <taxon>Planctomycetota</taxon>
        <taxon>Planctomycetia</taxon>
        <taxon>Pirellulales</taxon>
        <taxon>Pirellulaceae</taxon>
        <taxon>Novipirellula</taxon>
    </lineage>
</organism>
<keyword evidence="3" id="KW-1185">Reference proteome</keyword>
<proteinExistence type="predicted"/>
<gene>
    <name evidence="2" type="ORF">Poly41_54510</name>
</gene>
<comment type="caution">
    <text evidence="2">The sequence shown here is derived from an EMBL/GenBank/DDBJ whole genome shotgun (WGS) entry which is preliminary data.</text>
</comment>
<sequence>MQQPIVGYHRDDDAHWVARLACGHNQHVRHDPPWMNRTWVTTAVGRGAMIGYLLDCKKCDEHAAKDDQSRKSEDFELEKRRISIRKPNTRIGLVLLVCLAVLFLIALYLGYRSFDKEAIEKTEIGRIVDGHEQNKAKLGDQIVDGDHSQVFYRSIKIEGVDPMTFRRLKGAFSVDDDHAFLGHAMLAAAARIMS</sequence>
<dbReference type="EMBL" id="SJPV01000012">
    <property type="protein sequence ID" value="TWU32473.1"/>
    <property type="molecule type" value="Genomic_DNA"/>
</dbReference>
<reference evidence="2 3" key="1">
    <citation type="submission" date="2019-02" db="EMBL/GenBank/DDBJ databases">
        <title>Deep-cultivation of Planctomycetes and their phenomic and genomic characterization uncovers novel biology.</title>
        <authorList>
            <person name="Wiegand S."/>
            <person name="Jogler M."/>
            <person name="Boedeker C."/>
            <person name="Pinto D."/>
            <person name="Vollmers J."/>
            <person name="Rivas-Marin E."/>
            <person name="Kohn T."/>
            <person name="Peeters S.H."/>
            <person name="Heuer A."/>
            <person name="Rast P."/>
            <person name="Oberbeckmann S."/>
            <person name="Bunk B."/>
            <person name="Jeske O."/>
            <person name="Meyerdierks A."/>
            <person name="Storesund J.E."/>
            <person name="Kallscheuer N."/>
            <person name="Luecker S."/>
            <person name="Lage O.M."/>
            <person name="Pohl T."/>
            <person name="Merkel B.J."/>
            <person name="Hornburger P."/>
            <person name="Mueller R.-W."/>
            <person name="Bruemmer F."/>
            <person name="Labrenz M."/>
            <person name="Spormann A.M."/>
            <person name="Op Den Camp H."/>
            <person name="Overmann J."/>
            <person name="Amann R."/>
            <person name="Jetten M.S.M."/>
            <person name="Mascher T."/>
            <person name="Medema M.H."/>
            <person name="Devos D.P."/>
            <person name="Kaster A.-K."/>
            <person name="Ovreas L."/>
            <person name="Rohde M."/>
            <person name="Galperin M.Y."/>
            <person name="Jogler C."/>
        </authorList>
    </citation>
    <scope>NUCLEOTIDE SEQUENCE [LARGE SCALE GENOMIC DNA]</scope>
    <source>
        <strain evidence="2 3">Poly41</strain>
    </source>
</reference>
<name>A0A5C6D5P5_9BACT</name>
<feature type="transmembrane region" description="Helical" evidence="1">
    <location>
        <begin position="91"/>
        <end position="111"/>
    </location>
</feature>
<accession>A0A5C6D5P5</accession>
<dbReference type="AlphaFoldDB" id="A0A5C6D5P5"/>
<protein>
    <recommendedName>
        <fullName evidence="4">DUF3565 domain-containing protein</fullName>
    </recommendedName>
</protein>
<evidence type="ECO:0008006" key="4">
    <source>
        <dbReference type="Google" id="ProtNLM"/>
    </source>
</evidence>